<protein>
    <submittedName>
        <fullName evidence="2">Efflux RND transporter permease subunit</fullName>
    </submittedName>
</protein>
<comment type="caution">
    <text evidence="2">The sequence shown here is derived from an EMBL/GenBank/DDBJ whole genome shotgun (WGS) entry which is preliminary data.</text>
</comment>
<dbReference type="Proteomes" id="UP001596364">
    <property type="component" value="Unassembled WGS sequence"/>
</dbReference>
<dbReference type="Gene3D" id="3.30.70.1430">
    <property type="entry name" value="Multidrug efflux transporter AcrB pore domain"/>
    <property type="match status" value="2"/>
</dbReference>
<dbReference type="EMBL" id="JBHSUS010000001">
    <property type="protein sequence ID" value="MFC6440739.1"/>
    <property type="molecule type" value="Genomic_DNA"/>
</dbReference>
<feature type="transmembrane region" description="Helical" evidence="1">
    <location>
        <begin position="543"/>
        <end position="564"/>
    </location>
</feature>
<keyword evidence="3" id="KW-1185">Reference proteome</keyword>
<evidence type="ECO:0000313" key="3">
    <source>
        <dbReference type="Proteomes" id="UP001596364"/>
    </source>
</evidence>
<dbReference type="PRINTS" id="PR00702">
    <property type="entry name" value="ACRIFLAVINRP"/>
</dbReference>
<dbReference type="Gene3D" id="3.30.2090.10">
    <property type="entry name" value="Multidrug efflux transporter AcrB TolC docking domain, DN and DC subdomains"/>
    <property type="match status" value="2"/>
</dbReference>
<name>A0ABW1XL03_9ALTE</name>
<dbReference type="PANTHER" id="PTHR32063">
    <property type="match status" value="1"/>
</dbReference>
<feature type="transmembrane region" description="Helical" evidence="1">
    <location>
        <begin position="968"/>
        <end position="988"/>
    </location>
</feature>
<proteinExistence type="predicted"/>
<keyword evidence="1" id="KW-0472">Membrane</keyword>
<feature type="transmembrane region" description="Helical" evidence="1">
    <location>
        <begin position="336"/>
        <end position="355"/>
    </location>
</feature>
<feature type="transmembrane region" description="Helical" evidence="1">
    <location>
        <begin position="922"/>
        <end position="947"/>
    </location>
</feature>
<sequence>MHHIDTHKGMIAWFARNSVAANLLMWILLVGGVFAAFSIHKQVFPTFELNNIMIRVPYLGAAPQEVEEGVVLKIEEAIENLEGIKRITSTAREGMATVMIEVEDDYDPQLLLDEVKVQVDAIPTMPENTEKPVVYRQKMTQDVLWVAVYGEATERELKEYAKSVRDEIANLHGISQVQVVGIRDYEVSIEISESRLQEYNLTFDEMVRAVRRSSIDIPGGSIRSKNGDILLRAKGQAYNRQDFEQLVLLTRPDGTRLKLGDIATVRDGFVEDDNFALFNGKPAVNLRVQAVGDQNALEISKEVNAYLKKKADSVPEHLKLDSWGDSSYYLAGRLNMMLWNMAQGAVLVFLVLSLFLKIRLAFWVMMGLPVCFLGTLFLMPMDMFGLSINMISLFGFILVLGIVVDDAIIMGESAYSEIGRKGHSTDAVIAGVKRVSMPATFGVLTTIAAFVPMLMVTGPFAILWKTIAWVVILCLIFSLIESKLILPAHLVHMRDEPYDPAKANSLQKFRDIFSEGIKVFIAKYYQPALAACLRNRMTTFASFIAAVLLTIGLFGGGFVQFRFFPDIPSDFMRASVELQPGSSINQRDKALDELLQAMYRMDQEIAEQYGEGVIKHSVAFDQGTTGGAIFIELTKGETREINTDGIAEQWRKQLPELPGVKTVNIGSAGGPGGGADISFQFTSENLDELKQAADELKAHLATFDGVADVNDSFAGGSDEIRLKIKPQAEVLGLSLDALARQVRYGFYGAEAQRIQRGDEEVKVMVRYPKAERSSIGNLETMRIRTPNGDEVPFSEVADIELAEGYGAIIRSNGQRSITITAKADKNKIDANEVANTVSKEFVPDLLARYPSVEVKLEGNSREQQEAGIGLLKGFGFALFAIYALLAIPLKSYSQPLIIMSVIPFGMVGAIFGHLLLGHPVSVLSFCGIIALTGVVVNDSLILVDFVNRAREEGLSLLDAVMQSGAERFRPIILTSLTTFMGLAPIVLFEKSLQAQAVIPMAISLAFGILFATVITLFLIPALYMMLADIKKTFRGKKSASVNAEVQPVVMK</sequence>
<feature type="transmembrane region" description="Helical" evidence="1">
    <location>
        <begin position="441"/>
        <end position="461"/>
    </location>
</feature>
<evidence type="ECO:0000256" key="1">
    <source>
        <dbReference type="SAM" id="Phobius"/>
    </source>
</evidence>
<dbReference type="RefSeq" id="WP_131259695.1">
    <property type="nucleotide sequence ID" value="NZ_JBHSUS010000001.1"/>
</dbReference>
<dbReference type="PANTHER" id="PTHR32063:SF33">
    <property type="entry name" value="RND SUPERFAMILY EFFLUX PUMP PERMEASE COMPONENT"/>
    <property type="match status" value="1"/>
</dbReference>
<dbReference type="Pfam" id="PF00873">
    <property type="entry name" value="ACR_tran"/>
    <property type="match status" value="1"/>
</dbReference>
<keyword evidence="1" id="KW-0812">Transmembrane</keyword>
<feature type="transmembrane region" description="Helical" evidence="1">
    <location>
        <begin position="1000"/>
        <end position="1026"/>
    </location>
</feature>
<feature type="transmembrane region" description="Helical" evidence="1">
    <location>
        <begin position="360"/>
        <end position="378"/>
    </location>
</feature>
<evidence type="ECO:0000313" key="2">
    <source>
        <dbReference type="EMBL" id="MFC6440739.1"/>
    </source>
</evidence>
<dbReference type="SUPFAM" id="SSF82693">
    <property type="entry name" value="Multidrug efflux transporter AcrB pore domain, PN1, PN2, PC1 and PC2 subdomains"/>
    <property type="match status" value="2"/>
</dbReference>
<keyword evidence="1" id="KW-1133">Transmembrane helix</keyword>
<dbReference type="InterPro" id="IPR027463">
    <property type="entry name" value="AcrB_DN_DC_subdom"/>
</dbReference>
<dbReference type="Gene3D" id="1.20.1640.10">
    <property type="entry name" value="Multidrug efflux transporter AcrB transmembrane domain"/>
    <property type="match status" value="2"/>
</dbReference>
<dbReference type="Gene3D" id="3.30.70.1320">
    <property type="entry name" value="Multidrug efflux transporter AcrB pore domain like"/>
    <property type="match status" value="1"/>
</dbReference>
<feature type="transmembrane region" description="Helical" evidence="1">
    <location>
        <begin position="896"/>
        <end position="916"/>
    </location>
</feature>
<dbReference type="InterPro" id="IPR001036">
    <property type="entry name" value="Acrflvin-R"/>
</dbReference>
<feature type="transmembrane region" description="Helical" evidence="1">
    <location>
        <begin position="869"/>
        <end position="889"/>
    </location>
</feature>
<accession>A0ABW1XL03</accession>
<gene>
    <name evidence="2" type="ORF">ACFP85_11355</name>
</gene>
<reference evidence="3" key="1">
    <citation type="journal article" date="2019" name="Int. J. Syst. Evol. Microbiol.">
        <title>The Global Catalogue of Microorganisms (GCM) 10K type strain sequencing project: providing services to taxonomists for standard genome sequencing and annotation.</title>
        <authorList>
            <consortium name="The Broad Institute Genomics Platform"/>
            <consortium name="The Broad Institute Genome Sequencing Center for Infectious Disease"/>
            <person name="Wu L."/>
            <person name="Ma J."/>
        </authorList>
    </citation>
    <scope>NUCLEOTIDE SEQUENCE [LARGE SCALE GENOMIC DNA]</scope>
    <source>
        <strain evidence="3">CGMCC 1.16031</strain>
    </source>
</reference>
<dbReference type="Gene3D" id="3.30.70.1440">
    <property type="entry name" value="Multidrug efflux transporter AcrB pore domain"/>
    <property type="match status" value="1"/>
</dbReference>
<dbReference type="SUPFAM" id="SSF82866">
    <property type="entry name" value="Multidrug efflux transporter AcrB transmembrane domain"/>
    <property type="match status" value="2"/>
</dbReference>
<feature type="transmembrane region" description="Helical" evidence="1">
    <location>
        <begin position="384"/>
        <end position="404"/>
    </location>
</feature>
<organism evidence="2 3">
    <name type="scientific">Pseudobowmanella zhangzhouensis</name>
    <dbReference type="NCBI Taxonomy" id="1537679"/>
    <lineage>
        <taxon>Bacteria</taxon>
        <taxon>Pseudomonadati</taxon>
        <taxon>Pseudomonadota</taxon>
        <taxon>Gammaproteobacteria</taxon>
        <taxon>Alteromonadales</taxon>
        <taxon>Alteromonadaceae</taxon>
    </lineage>
</organism>
<feature type="transmembrane region" description="Helical" evidence="1">
    <location>
        <begin position="467"/>
        <end position="486"/>
    </location>
</feature>
<dbReference type="SUPFAM" id="SSF82714">
    <property type="entry name" value="Multidrug efflux transporter AcrB TolC docking domain, DN and DC subdomains"/>
    <property type="match status" value="2"/>
</dbReference>